<evidence type="ECO:0000313" key="2">
    <source>
        <dbReference type="Proteomes" id="UP000800039"/>
    </source>
</evidence>
<proteinExistence type="predicted"/>
<protein>
    <submittedName>
        <fullName evidence="1">Uncharacterized protein</fullName>
    </submittedName>
</protein>
<keyword evidence="2" id="KW-1185">Reference proteome</keyword>
<reference evidence="1" key="1">
    <citation type="submission" date="2020-01" db="EMBL/GenBank/DDBJ databases">
        <authorList>
            <consortium name="DOE Joint Genome Institute"/>
            <person name="Haridas S."/>
            <person name="Albert R."/>
            <person name="Binder M."/>
            <person name="Bloem J."/>
            <person name="Labutti K."/>
            <person name="Salamov A."/>
            <person name="Andreopoulos B."/>
            <person name="Baker S.E."/>
            <person name="Barry K."/>
            <person name="Bills G."/>
            <person name="Bluhm B.H."/>
            <person name="Cannon C."/>
            <person name="Castanera R."/>
            <person name="Culley D.E."/>
            <person name="Daum C."/>
            <person name="Ezra D."/>
            <person name="Gonzalez J.B."/>
            <person name="Henrissat B."/>
            <person name="Kuo A."/>
            <person name="Liang C."/>
            <person name="Lipzen A."/>
            <person name="Lutzoni F."/>
            <person name="Magnuson J."/>
            <person name="Mondo S."/>
            <person name="Nolan M."/>
            <person name="Ohm R."/>
            <person name="Pangilinan J."/>
            <person name="Park H.-J."/>
            <person name="Ramirez L."/>
            <person name="Alfaro M."/>
            <person name="Sun H."/>
            <person name="Tritt A."/>
            <person name="Yoshinaga Y."/>
            <person name="Zwiers L.-H."/>
            <person name="Turgeon B.G."/>
            <person name="Goodwin S.B."/>
            <person name="Spatafora J.W."/>
            <person name="Crous P.W."/>
            <person name="Grigoriev I.V."/>
        </authorList>
    </citation>
    <scope>NUCLEOTIDE SEQUENCE</scope>
    <source>
        <strain evidence="1">CBS 394.84</strain>
    </source>
</reference>
<dbReference type="EMBL" id="ML976615">
    <property type="protein sequence ID" value="KAF1849101.1"/>
    <property type="molecule type" value="Genomic_DNA"/>
</dbReference>
<comment type="caution">
    <text evidence="1">The sequence shown here is derived from an EMBL/GenBank/DDBJ whole genome shotgun (WGS) entry which is preliminary data.</text>
</comment>
<accession>A0A9P4GQ51</accession>
<dbReference type="GeneID" id="63856011"/>
<organism evidence="1 2">
    <name type="scientific">Cucurbitaria berberidis CBS 394.84</name>
    <dbReference type="NCBI Taxonomy" id="1168544"/>
    <lineage>
        <taxon>Eukaryota</taxon>
        <taxon>Fungi</taxon>
        <taxon>Dikarya</taxon>
        <taxon>Ascomycota</taxon>
        <taxon>Pezizomycotina</taxon>
        <taxon>Dothideomycetes</taxon>
        <taxon>Pleosporomycetidae</taxon>
        <taxon>Pleosporales</taxon>
        <taxon>Pleosporineae</taxon>
        <taxon>Cucurbitariaceae</taxon>
        <taxon>Cucurbitaria</taxon>
    </lineage>
</organism>
<dbReference type="Proteomes" id="UP000800039">
    <property type="component" value="Unassembled WGS sequence"/>
</dbReference>
<sequence>MVLSSGSGCVCVCVWSATARPRRRRPPGPVCLATLRRPMSLGDGISTMTSGGPVGVHVPSRLNPDGLLRLVRRRPAPKAPLTVTRAALGRTAVGGEGPAPASPSLYAYLRCASLFILQPTSRPDSRMLLTLARHSTGPPRSCRLAVTLVVLPPPN</sequence>
<evidence type="ECO:0000313" key="1">
    <source>
        <dbReference type="EMBL" id="KAF1849101.1"/>
    </source>
</evidence>
<dbReference type="AlphaFoldDB" id="A0A9P4GQ51"/>
<gene>
    <name evidence="1" type="ORF">K460DRAFT_85123</name>
</gene>
<dbReference type="RefSeq" id="XP_040791664.1">
    <property type="nucleotide sequence ID" value="XM_040938754.1"/>
</dbReference>
<name>A0A9P4GQ51_9PLEO</name>